<evidence type="ECO:0000256" key="4">
    <source>
        <dbReference type="ARBA" id="ARBA00022982"/>
    </source>
</evidence>
<evidence type="ECO:0000256" key="1">
    <source>
        <dbReference type="ARBA" id="ARBA00022448"/>
    </source>
</evidence>
<dbReference type="InterPro" id="IPR036909">
    <property type="entry name" value="Cyt_c-like_dom_sf"/>
</dbReference>
<dbReference type="PROSITE" id="PS51007">
    <property type="entry name" value="CYTC"/>
    <property type="match status" value="1"/>
</dbReference>
<keyword evidence="1" id="KW-0813">Transport</keyword>
<dbReference type="GO" id="GO:0020037">
    <property type="term" value="F:heme binding"/>
    <property type="evidence" value="ECO:0007669"/>
    <property type="project" value="InterPro"/>
</dbReference>
<sequence length="145" mass="14970">MVLAALFGIFGFCIFAASLIVPKAGPSEAEAARLEARIKPLATVVTDPAALLKTSAPAVKREPLTADQVFAQACSACHNAGVLGAPKVGDKADWSKRLAAEGGFDGVVAKAISGKNQMPPRGGNPDLTDDEIKITVKLMLEKSGL</sequence>
<evidence type="ECO:0000313" key="8">
    <source>
        <dbReference type="EMBL" id="ROH93843.1"/>
    </source>
</evidence>
<evidence type="ECO:0000256" key="5">
    <source>
        <dbReference type="ARBA" id="ARBA00023004"/>
    </source>
</evidence>
<organism evidence="8 9">
    <name type="scientific">Stagnimonas aquatica</name>
    <dbReference type="NCBI Taxonomy" id="2689987"/>
    <lineage>
        <taxon>Bacteria</taxon>
        <taxon>Pseudomonadati</taxon>
        <taxon>Pseudomonadota</taxon>
        <taxon>Gammaproteobacteria</taxon>
        <taxon>Nevskiales</taxon>
        <taxon>Nevskiaceae</taxon>
        <taxon>Stagnimonas</taxon>
    </lineage>
</organism>
<protein>
    <submittedName>
        <fullName evidence="8">Cytochrome c5 family protein</fullName>
    </submittedName>
</protein>
<evidence type="ECO:0000256" key="2">
    <source>
        <dbReference type="ARBA" id="ARBA00022617"/>
    </source>
</evidence>
<reference evidence="8 9" key="1">
    <citation type="submission" date="2018-10" db="EMBL/GenBank/DDBJ databases">
        <authorList>
            <person name="Chen W.-M."/>
        </authorList>
    </citation>
    <scope>NUCLEOTIDE SEQUENCE [LARGE SCALE GENOMIC DNA]</scope>
    <source>
        <strain evidence="8 9">THS-13</strain>
    </source>
</reference>
<dbReference type="InParanoid" id="A0A3N0VM19"/>
<keyword evidence="5 6" id="KW-0408">Iron</keyword>
<evidence type="ECO:0000256" key="3">
    <source>
        <dbReference type="ARBA" id="ARBA00022723"/>
    </source>
</evidence>
<dbReference type="SUPFAM" id="SSF46626">
    <property type="entry name" value="Cytochrome c"/>
    <property type="match status" value="1"/>
</dbReference>
<proteinExistence type="predicted"/>
<dbReference type="InterPro" id="IPR009056">
    <property type="entry name" value="Cyt_c-like_dom"/>
</dbReference>
<dbReference type="PANTHER" id="PTHR40942:SF4">
    <property type="entry name" value="CYTOCHROME C5"/>
    <property type="match status" value="1"/>
</dbReference>
<name>A0A3N0VM19_9GAMM</name>
<dbReference type="PANTHER" id="PTHR40942">
    <property type="match status" value="1"/>
</dbReference>
<evidence type="ECO:0000259" key="7">
    <source>
        <dbReference type="PROSITE" id="PS51007"/>
    </source>
</evidence>
<dbReference type="InterPro" id="IPR002323">
    <property type="entry name" value="Cyt_CIE"/>
</dbReference>
<keyword evidence="4" id="KW-0249">Electron transport</keyword>
<dbReference type="Gene3D" id="1.10.760.10">
    <property type="entry name" value="Cytochrome c-like domain"/>
    <property type="match status" value="1"/>
</dbReference>
<dbReference type="GO" id="GO:0005506">
    <property type="term" value="F:iron ion binding"/>
    <property type="evidence" value="ECO:0007669"/>
    <property type="project" value="InterPro"/>
</dbReference>
<feature type="domain" description="Cytochrome c" evidence="7">
    <location>
        <begin position="61"/>
        <end position="143"/>
    </location>
</feature>
<evidence type="ECO:0000256" key="6">
    <source>
        <dbReference type="PROSITE-ProRule" id="PRU00433"/>
    </source>
</evidence>
<dbReference type="Pfam" id="PF13442">
    <property type="entry name" value="Cytochrome_CBB3"/>
    <property type="match status" value="1"/>
</dbReference>
<comment type="caution">
    <text evidence="8">The sequence shown here is derived from an EMBL/GenBank/DDBJ whole genome shotgun (WGS) entry which is preliminary data.</text>
</comment>
<dbReference type="Proteomes" id="UP000282106">
    <property type="component" value="Unassembled WGS sequence"/>
</dbReference>
<keyword evidence="9" id="KW-1185">Reference proteome</keyword>
<dbReference type="EMBL" id="RJVO01000001">
    <property type="protein sequence ID" value="ROH93843.1"/>
    <property type="molecule type" value="Genomic_DNA"/>
</dbReference>
<dbReference type="PRINTS" id="PR00607">
    <property type="entry name" value="CYTCHROMECIE"/>
</dbReference>
<accession>A0A3N0VM19</accession>
<dbReference type="AlphaFoldDB" id="A0A3N0VM19"/>
<evidence type="ECO:0000313" key="9">
    <source>
        <dbReference type="Proteomes" id="UP000282106"/>
    </source>
</evidence>
<keyword evidence="3 6" id="KW-0479">Metal-binding</keyword>
<dbReference type="GO" id="GO:0009055">
    <property type="term" value="F:electron transfer activity"/>
    <property type="evidence" value="ECO:0007669"/>
    <property type="project" value="InterPro"/>
</dbReference>
<gene>
    <name evidence="8" type="ORF">ED208_03150</name>
</gene>
<keyword evidence="2 6" id="KW-0349">Heme</keyword>